<keyword evidence="1" id="KW-1133">Transmembrane helix</keyword>
<keyword evidence="3" id="KW-1185">Reference proteome</keyword>
<protein>
    <submittedName>
        <fullName evidence="2">Uncharacterized protein</fullName>
    </submittedName>
</protein>
<dbReference type="EMBL" id="AODD01000006">
    <property type="protein sequence ID" value="EUJ23984.1"/>
    <property type="molecule type" value="Genomic_DNA"/>
</dbReference>
<name>W7B9J4_9LIST</name>
<reference evidence="2 3" key="1">
    <citation type="journal article" date="2014" name="Int. J. Syst. Evol. Microbiol.">
        <title>Listeria floridensis sp. nov., Listeria aquatica sp. nov., Listeria cornellensis sp. nov., Listeria riparia sp. nov. and Listeria grandensis sp. nov., from agricultural and natural environments.</title>
        <authorList>
            <person name="den Bakker H.C."/>
            <person name="Warchocki S."/>
            <person name="Wright E.M."/>
            <person name="Allred A.F."/>
            <person name="Ahlstrom C."/>
            <person name="Manuel C.S."/>
            <person name="Stasiewicz M.J."/>
            <person name="Burrell A."/>
            <person name="Roof S."/>
            <person name="Strawn L."/>
            <person name="Fortes E.D."/>
            <person name="Nightingale K.K."/>
            <person name="Kephart D."/>
            <person name="Wiedmann M."/>
        </authorList>
    </citation>
    <scope>NUCLEOTIDE SEQUENCE [LARGE SCALE GENOMIC DNA]</scope>
    <source>
        <strain evidence="3">FSL F6-971</strain>
    </source>
</reference>
<dbReference type="AlphaFoldDB" id="W7B9J4"/>
<comment type="caution">
    <text evidence="2">The sequence shown here is derived from an EMBL/GenBank/DDBJ whole genome shotgun (WGS) entry which is preliminary data.</text>
</comment>
<evidence type="ECO:0000313" key="3">
    <source>
        <dbReference type="Proteomes" id="UP000019253"/>
    </source>
</evidence>
<evidence type="ECO:0000256" key="1">
    <source>
        <dbReference type="SAM" id="Phobius"/>
    </source>
</evidence>
<keyword evidence="1" id="KW-0472">Membrane</keyword>
<dbReference type="STRING" id="1265819.PGRAN_06491"/>
<evidence type="ECO:0000313" key="2">
    <source>
        <dbReference type="EMBL" id="EUJ23984.1"/>
    </source>
</evidence>
<proteinExistence type="predicted"/>
<keyword evidence="1" id="KW-0812">Transmembrane</keyword>
<gene>
    <name evidence="2" type="ORF">PGRAN_06491</name>
</gene>
<organism evidence="2 3">
    <name type="scientific">Listeria grandensis FSL F6-0971</name>
    <dbReference type="NCBI Taxonomy" id="1265819"/>
    <lineage>
        <taxon>Bacteria</taxon>
        <taxon>Bacillati</taxon>
        <taxon>Bacillota</taxon>
        <taxon>Bacilli</taxon>
        <taxon>Bacillales</taxon>
        <taxon>Listeriaceae</taxon>
        <taxon>Listeria</taxon>
    </lineage>
</organism>
<feature type="transmembrane region" description="Helical" evidence="1">
    <location>
        <begin position="44"/>
        <end position="61"/>
    </location>
</feature>
<accession>W7B9J4</accession>
<sequence length="67" mass="7851">MLDKEFSIIMLTILYKMITWIEENITLTKNDDNEAGKRAPTPNVLRVFVLVVFLLILYIILRIQAEL</sequence>
<dbReference type="Proteomes" id="UP000019253">
    <property type="component" value="Unassembled WGS sequence"/>
</dbReference>